<dbReference type="AlphaFoldDB" id="A0A0E9NCD8"/>
<feature type="transmembrane region" description="Helical" evidence="7">
    <location>
        <begin position="226"/>
        <end position="245"/>
    </location>
</feature>
<evidence type="ECO:0000256" key="6">
    <source>
        <dbReference type="ARBA" id="ARBA00023136"/>
    </source>
</evidence>
<evidence type="ECO:0000256" key="1">
    <source>
        <dbReference type="ARBA" id="ARBA00004477"/>
    </source>
</evidence>
<evidence type="ECO:0000256" key="4">
    <source>
        <dbReference type="ARBA" id="ARBA00022824"/>
    </source>
</evidence>
<reference evidence="8 9" key="1">
    <citation type="journal article" date="2011" name="J. Gen. Appl. Microbiol.">
        <title>Draft genome sequencing of the enigmatic yeast Saitoella complicata.</title>
        <authorList>
            <person name="Nishida H."/>
            <person name="Hamamoto M."/>
            <person name="Sugiyama J."/>
        </authorList>
    </citation>
    <scope>NUCLEOTIDE SEQUENCE [LARGE SCALE GENOMIC DNA]</scope>
    <source>
        <strain evidence="8 9">NRRL Y-17804</strain>
    </source>
</reference>
<dbReference type="EMBL" id="BACD03000007">
    <property type="protein sequence ID" value="GAO47080.1"/>
    <property type="molecule type" value="Genomic_DNA"/>
</dbReference>
<feature type="transmembrane region" description="Helical" evidence="7">
    <location>
        <begin position="99"/>
        <end position="122"/>
    </location>
</feature>
<comment type="subcellular location">
    <subcellularLocation>
        <location evidence="1">Endoplasmic reticulum membrane</location>
        <topology evidence="1">Multi-pass membrane protein</topology>
    </subcellularLocation>
</comment>
<feature type="transmembrane region" description="Helical" evidence="7">
    <location>
        <begin position="252"/>
        <end position="270"/>
    </location>
</feature>
<accession>A0A0E9NCD8</accession>
<keyword evidence="4" id="KW-0256">Endoplasmic reticulum</keyword>
<evidence type="ECO:0008006" key="10">
    <source>
        <dbReference type="Google" id="ProtNLM"/>
    </source>
</evidence>
<evidence type="ECO:0000256" key="2">
    <source>
        <dbReference type="ARBA" id="ARBA00007475"/>
    </source>
</evidence>
<keyword evidence="6 7" id="KW-0472">Membrane</keyword>
<comment type="caution">
    <text evidence="8">The sequence shown here is derived from an EMBL/GenBank/DDBJ whole genome shotgun (WGS) entry which is preliminary data.</text>
</comment>
<reference evidence="8 9" key="3">
    <citation type="journal article" date="2015" name="Genome Announc.">
        <title>Draft Genome Sequence of the Archiascomycetous Yeast Saitoella complicata.</title>
        <authorList>
            <person name="Yamauchi K."/>
            <person name="Kondo S."/>
            <person name="Hamamoto M."/>
            <person name="Takahashi Y."/>
            <person name="Ogura Y."/>
            <person name="Hayashi T."/>
            <person name="Nishida H."/>
        </authorList>
    </citation>
    <scope>NUCLEOTIDE SEQUENCE [LARGE SCALE GENOMIC DNA]</scope>
    <source>
        <strain evidence="8 9">NRRL Y-17804</strain>
    </source>
</reference>
<dbReference type="Pfam" id="PF07281">
    <property type="entry name" value="INSIG"/>
    <property type="match status" value="1"/>
</dbReference>
<gene>
    <name evidence="8" type="ORF">G7K_1292-t1</name>
</gene>
<proteinExistence type="inferred from homology"/>
<evidence type="ECO:0000256" key="7">
    <source>
        <dbReference type="SAM" id="Phobius"/>
    </source>
</evidence>
<dbReference type="GO" id="GO:0005789">
    <property type="term" value="C:endoplasmic reticulum membrane"/>
    <property type="evidence" value="ECO:0007669"/>
    <property type="project" value="UniProtKB-SubCell"/>
</dbReference>
<evidence type="ECO:0000313" key="9">
    <source>
        <dbReference type="Proteomes" id="UP000033140"/>
    </source>
</evidence>
<name>A0A0E9NCD8_SAICN</name>
<evidence type="ECO:0000256" key="3">
    <source>
        <dbReference type="ARBA" id="ARBA00022692"/>
    </source>
</evidence>
<keyword evidence="5 7" id="KW-1133">Transmembrane helix</keyword>
<organism evidence="8 9">
    <name type="scientific">Saitoella complicata (strain BCRC 22490 / CBS 7301 / JCM 7358 / NBRC 10748 / NRRL Y-17804)</name>
    <dbReference type="NCBI Taxonomy" id="698492"/>
    <lineage>
        <taxon>Eukaryota</taxon>
        <taxon>Fungi</taxon>
        <taxon>Dikarya</taxon>
        <taxon>Ascomycota</taxon>
        <taxon>Taphrinomycotina</taxon>
        <taxon>Taphrinomycotina incertae sedis</taxon>
        <taxon>Saitoella</taxon>
    </lineage>
</organism>
<dbReference type="InterPro" id="IPR025929">
    <property type="entry name" value="INSIG_fam"/>
</dbReference>
<dbReference type="RefSeq" id="XP_019026359.1">
    <property type="nucleotide sequence ID" value="XM_019165921.1"/>
</dbReference>
<dbReference type="OrthoDB" id="205546at2759"/>
<reference evidence="8 9" key="2">
    <citation type="journal article" date="2014" name="J. Gen. Appl. Microbiol.">
        <title>The early diverging ascomycetous budding yeast Saitoella complicata has three histone deacetylases belonging to the Clr6, Hos2, and Rpd3 lineages.</title>
        <authorList>
            <person name="Nishida H."/>
            <person name="Matsumoto T."/>
            <person name="Kondo S."/>
            <person name="Hamamoto M."/>
            <person name="Yoshikawa H."/>
        </authorList>
    </citation>
    <scope>NUCLEOTIDE SEQUENCE [LARGE SCALE GENOMIC DNA]</scope>
    <source>
        <strain evidence="8 9">NRRL Y-17804</strain>
    </source>
</reference>
<feature type="transmembrane region" description="Helical" evidence="7">
    <location>
        <begin position="290"/>
        <end position="307"/>
    </location>
</feature>
<keyword evidence="3 7" id="KW-0812">Transmembrane</keyword>
<dbReference type="PANTHER" id="PTHR15301:SF3">
    <property type="entry name" value="PROTEIN NSG1-RELATED"/>
    <property type="match status" value="1"/>
</dbReference>
<sequence>MDNPNVVRPKPSYPKNYVDHLDTDVSAASPAARLQRSMSRNQSFVSLTKSALFGIYEPVDDQVEPPTPVPYQGDNKSYPVEARKVEDALTQSQEAKFSWWIFSTRITLIFGLGYGFSALFASLHSHTHDLPAYLSDFATSPYRSLACGLAAVNFGCLFAAMDYYRSMDGESRSSSEASTPGRRGSLTLDRFRPKAIAGGKVHWTSIMRCIGALMGMGYAASKIQGSVVQISSLLALFCSIVWFVFDRTQDGLLLSSVVAVAGAVYVNTVAPDAFYATGTGLFASPGWVPASLFSFACTFGIVGRSLLNTLPAPKREKSA</sequence>
<evidence type="ECO:0000313" key="8">
    <source>
        <dbReference type="EMBL" id="GAO47080.1"/>
    </source>
</evidence>
<dbReference type="PANTHER" id="PTHR15301">
    <property type="entry name" value="INSULIN-INDUCED GENE 1"/>
    <property type="match status" value="1"/>
</dbReference>
<keyword evidence="9" id="KW-1185">Reference proteome</keyword>
<protein>
    <recommendedName>
        <fullName evidence="10">Insulin-induced gene 1 protein</fullName>
    </recommendedName>
</protein>
<dbReference type="GO" id="GO:0016126">
    <property type="term" value="P:sterol biosynthetic process"/>
    <property type="evidence" value="ECO:0007669"/>
    <property type="project" value="TreeGrafter"/>
</dbReference>
<evidence type="ECO:0000256" key="5">
    <source>
        <dbReference type="ARBA" id="ARBA00022989"/>
    </source>
</evidence>
<comment type="similarity">
    <text evidence="2">Belongs to the INSIG family.</text>
</comment>
<dbReference type="OMA" id="WIFSTRI"/>
<dbReference type="STRING" id="698492.A0A0E9NCD8"/>
<dbReference type="Proteomes" id="UP000033140">
    <property type="component" value="Unassembled WGS sequence"/>
</dbReference>